<reference evidence="4" key="1">
    <citation type="submission" date="2022-07" db="EMBL/GenBank/DDBJ databases">
        <authorList>
            <person name="Macas J."/>
            <person name="Novak P."/>
            <person name="Neumann P."/>
        </authorList>
    </citation>
    <scope>NUCLEOTIDE SEQUENCE</scope>
</reference>
<proteinExistence type="inferred from homology"/>
<dbReference type="OrthoDB" id="185373at2759"/>
<dbReference type="InterPro" id="IPR002885">
    <property type="entry name" value="PPR_rpt"/>
</dbReference>
<feature type="repeat" description="PPR" evidence="3">
    <location>
        <begin position="323"/>
        <end position="357"/>
    </location>
</feature>
<evidence type="ECO:0000313" key="4">
    <source>
        <dbReference type="EMBL" id="CAH9068274.1"/>
    </source>
</evidence>
<dbReference type="Pfam" id="PF13812">
    <property type="entry name" value="PPR_3"/>
    <property type="match status" value="1"/>
</dbReference>
<keyword evidence="2" id="KW-0677">Repeat</keyword>
<dbReference type="Pfam" id="PF01535">
    <property type="entry name" value="PPR"/>
    <property type="match status" value="3"/>
</dbReference>
<sequence>MFCRRKSLLSIFLVGVHRFGPSYPLNQLVLPQYFTNHFIAPQSPSILDDDSSWPFRSGFPTFGVISSSFTSLSNKQWDVPYLDNKNGDTKYEDCSDSDEDNGGPIVHGSQNYLTGSLERIMGILQNPGVNASQVNKQLEECHVKVVPELVSDVISRVRNDWELAFTFFLWAGKQPGYAHSVREFHSMIAILGKMRKFDTAWALIDEMRGGRNGPSLVTPQTLLIMIRKYCAVHEVGKAISTLYAHKRFNFEIGTEEFQNFLSALCRYKNVNDAEHLLFANKEVYGLNTKSFNIILNGWCNIVGDLREGKRIWKLMKEMGIPRDVFSYSSIMTSYSKSTNLNGVLKLFDQMKGHGISPDRKVYNAVIHALAKGKLMKEARNVMKTMEEKGISLDVVTYNSLIMPICKHRLSCEAKEIFDEMTQRGITPTVRTYHAFFRIMRTEEEVFELLHNMHVMGCQPTHDTYIMLIRKLCRWRQIDSVFRLWTDMIKNGLDPDRSSYIVLIHGLFLNGRLEDANSYYSEMKEKDLLPEPKIEEMLQAWAASKQAAGLLVTSSEENKGCFSNPLNKIRTKPKKSGRGKDFFRQPESRAVTREHGFSFWDE</sequence>
<feature type="repeat" description="PPR" evidence="3">
    <location>
        <begin position="358"/>
        <end position="392"/>
    </location>
</feature>
<keyword evidence="5" id="KW-1185">Reference proteome</keyword>
<protein>
    <submittedName>
        <fullName evidence="4">Uncharacterized protein</fullName>
    </submittedName>
</protein>
<dbReference type="Pfam" id="PF13041">
    <property type="entry name" value="PPR_2"/>
    <property type="match status" value="1"/>
</dbReference>
<dbReference type="InterPro" id="IPR050667">
    <property type="entry name" value="PPR-containing_protein"/>
</dbReference>
<evidence type="ECO:0000256" key="2">
    <source>
        <dbReference type="ARBA" id="ARBA00022737"/>
    </source>
</evidence>
<organism evidence="4 5">
    <name type="scientific">Cuscuta europaea</name>
    <name type="common">European dodder</name>
    <dbReference type="NCBI Taxonomy" id="41803"/>
    <lineage>
        <taxon>Eukaryota</taxon>
        <taxon>Viridiplantae</taxon>
        <taxon>Streptophyta</taxon>
        <taxon>Embryophyta</taxon>
        <taxon>Tracheophyta</taxon>
        <taxon>Spermatophyta</taxon>
        <taxon>Magnoliopsida</taxon>
        <taxon>eudicotyledons</taxon>
        <taxon>Gunneridae</taxon>
        <taxon>Pentapetalae</taxon>
        <taxon>asterids</taxon>
        <taxon>lamiids</taxon>
        <taxon>Solanales</taxon>
        <taxon>Convolvulaceae</taxon>
        <taxon>Cuscuteae</taxon>
        <taxon>Cuscuta</taxon>
        <taxon>Cuscuta subgen. Cuscuta</taxon>
    </lineage>
</organism>
<dbReference type="NCBIfam" id="TIGR00756">
    <property type="entry name" value="PPR"/>
    <property type="match status" value="4"/>
</dbReference>
<dbReference type="PANTHER" id="PTHR47939">
    <property type="entry name" value="MEMBRANE-ASSOCIATED SALT-INDUCIBLE PROTEIN-LIKE"/>
    <property type="match status" value="1"/>
</dbReference>
<dbReference type="PANTHER" id="PTHR47939:SF5">
    <property type="entry name" value="PENTACOTRIPEPTIDE-REPEAT REGION OF PRORP DOMAIN-CONTAINING PROTEIN"/>
    <property type="match status" value="1"/>
</dbReference>
<dbReference type="PROSITE" id="PS51375">
    <property type="entry name" value="PPR"/>
    <property type="match status" value="6"/>
</dbReference>
<comment type="caution">
    <text evidence="4">The sequence shown here is derived from an EMBL/GenBank/DDBJ whole genome shotgun (WGS) entry which is preliminary data.</text>
</comment>
<feature type="repeat" description="PPR" evidence="3">
    <location>
        <begin position="287"/>
        <end position="322"/>
    </location>
</feature>
<dbReference type="InterPro" id="IPR011990">
    <property type="entry name" value="TPR-like_helical_dom_sf"/>
</dbReference>
<dbReference type="Gene3D" id="1.25.40.10">
    <property type="entry name" value="Tetratricopeptide repeat domain"/>
    <property type="match status" value="3"/>
</dbReference>
<feature type="repeat" description="PPR" evidence="3">
    <location>
        <begin position="393"/>
        <end position="427"/>
    </location>
</feature>
<dbReference type="Proteomes" id="UP001152484">
    <property type="component" value="Unassembled WGS sequence"/>
</dbReference>
<evidence type="ECO:0000313" key="5">
    <source>
        <dbReference type="Proteomes" id="UP001152484"/>
    </source>
</evidence>
<accession>A0A9P0YM70</accession>
<feature type="repeat" description="PPR" evidence="3">
    <location>
        <begin position="460"/>
        <end position="494"/>
    </location>
</feature>
<evidence type="ECO:0000256" key="1">
    <source>
        <dbReference type="ARBA" id="ARBA00007626"/>
    </source>
</evidence>
<name>A0A9P0YM70_CUSEU</name>
<feature type="repeat" description="PPR" evidence="3">
    <location>
        <begin position="495"/>
        <end position="529"/>
    </location>
</feature>
<evidence type="ECO:0000256" key="3">
    <source>
        <dbReference type="PROSITE-ProRule" id="PRU00708"/>
    </source>
</evidence>
<dbReference type="AlphaFoldDB" id="A0A9P0YM70"/>
<comment type="similarity">
    <text evidence="1">Belongs to the PPR family. P subfamily.</text>
</comment>
<dbReference type="EMBL" id="CAMAPE010000005">
    <property type="protein sequence ID" value="CAH9068274.1"/>
    <property type="molecule type" value="Genomic_DNA"/>
</dbReference>
<gene>
    <name evidence="4" type="ORF">CEURO_LOCUS2785</name>
</gene>